<organism evidence="1 2">
    <name type="scientific">Aegilops tauschii subsp. strangulata</name>
    <name type="common">Goatgrass</name>
    <dbReference type="NCBI Taxonomy" id="200361"/>
    <lineage>
        <taxon>Eukaryota</taxon>
        <taxon>Viridiplantae</taxon>
        <taxon>Streptophyta</taxon>
        <taxon>Embryophyta</taxon>
        <taxon>Tracheophyta</taxon>
        <taxon>Spermatophyta</taxon>
        <taxon>Magnoliopsida</taxon>
        <taxon>Liliopsida</taxon>
        <taxon>Poales</taxon>
        <taxon>Poaceae</taxon>
        <taxon>BOP clade</taxon>
        <taxon>Pooideae</taxon>
        <taxon>Triticodae</taxon>
        <taxon>Triticeae</taxon>
        <taxon>Triticinae</taxon>
        <taxon>Aegilops</taxon>
    </lineage>
</organism>
<reference evidence="1" key="5">
    <citation type="journal article" date="2021" name="G3 (Bethesda)">
        <title>Aegilops tauschii genome assembly Aet v5.0 features greater sequence contiguity and improved annotation.</title>
        <authorList>
            <person name="Wang L."/>
            <person name="Zhu T."/>
            <person name="Rodriguez J.C."/>
            <person name="Deal K.R."/>
            <person name="Dubcovsky J."/>
            <person name="McGuire P.E."/>
            <person name="Lux T."/>
            <person name="Spannagl M."/>
            <person name="Mayer K.F.X."/>
            <person name="Baldrich P."/>
            <person name="Meyers B.C."/>
            <person name="Huo N."/>
            <person name="Gu Y.Q."/>
            <person name="Zhou H."/>
            <person name="Devos K.M."/>
            <person name="Bennetzen J.L."/>
            <person name="Unver T."/>
            <person name="Budak H."/>
            <person name="Gulick P.J."/>
            <person name="Galiba G."/>
            <person name="Kalapos B."/>
            <person name="Nelson D.R."/>
            <person name="Li P."/>
            <person name="You F.M."/>
            <person name="Luo M.C."/>
            <person name="Dvorak J."/>
        </authorList>
    </citation>
    <scope>NUCLEOTIDE SEQUENCE [LARGE SCALE GENOMIC DNA]</scope>
    <source>
        <strain evidence="1">cv. AL8/78</strain>
    </source>
</reference>
<dbReference type="Gramene" id="AET2Gv20831900.3">
    <property type="protein sequence ID" value="AET2Gv20831900.3"/>
    <property type="gene ID" value="AET2Gv20831900"/>
</dbReference>
<reference evidence="2" key="2">
    <citation type="journal article" date="2017" name="Nat. Plants">
        <title>The Aegilops tauschii genome reveals multiple impacts of transposons.</title>
        <authorList>
            <person name="Zhao G."/>
            <person name="Zou C."/>
            <person name="Li K."/>
            <person name="Wang K."/>
            <person name="Li T."/>
            <person name="Gao L."/>
            <person name="Zhang X."/>
            <person name="Wang H."/>
            <person name="Yang Z."/>
            <person name="Liu X."/>
            <person name="Jiang W."/>
            <person name="Mao L."/>
            <person name="Kong X."/>
            <person name="Jiao Y."/>
            <person name="Jia J."/>
        </authorList>
    </citation>
    <scope>NUCLEOTIDE SEQUENCE [LARGE SCALE GENOMIC DNA]</scope>
    <source>
        <strain evidence="2">cv. AL8/78</strain>
    </source>
</reference>
<dbReference type="AlphaFoldDB" id="A0A453CFZ9"/>
<reference evidence="2" key="1">
    <citation type="journal article" date="2014" name="Science">
        <title>Ancient hybridizations among the ancestral genomes of bread wheat.</title>
        <authorList>
            <consortium name="International Wheat Genome Sequencing Consortium,"/>
            <person name="Marcussen T."/>
            <person name="Sandve S.R."/>
            <person name="Heier L."/>
            <person name="Spannagl M."/>
            <person name="Pfeifer M."/>
            <person name="Jakobsen K.S."/>
            <person name="Wulff B.B."/>
            <person name="Steuernagel B."/>
            <person name="Mayer K.F."/>
            <person name="Olsen O.A."/>
        </authorList>
    </citation>
    <scope>NUCLEOTIDE SEQUENCE [LARGE SCALE GENOMIC DNA]</scope>
    <source>
        <strain evidence="2">cv. AL8/78</strain>
    </source>
</reference>
<evidence type="ECO:0000313" key="1">
    <source>
        <dbReference type="EnsemblPlants" id="AET2Gv20831900.3"/>
    </source>
</evidence>
<dbReference type="Proteomes" id="UP000015105">
    <property type="component" value="Chromosome 2D"/>
</dbReference>
<reference evidence="1" key="3">
    <citation type="journal article" date="2017" name="Nature">
        <title>Genome sequence of the progenitor of the wheat D genome Aegilops tauschii.</title>
        <authorList>
            <person name="Luo M.C."/>
            <person name="Gu Y.Q."/>
            <person name="Puiu D."/>
            <person name="Wang H."/>
            <person name="Twardziok S.O."/>
            <person name="Deal K.R."/>
            <person name="Huo N."/>
            <person name="Zhu T."/>
            <person name="Wang L."/>
            <person name="Wang Y."/>
            <person name="McGuire P.E."/>
            <person name="Liu S."/>
            <person name="Long H."/>
            <person name="Ramasamy R.K."/>
            <person name="Rodriguez J.C."/>
            <person name="Van S.L."/>
            <person name="Yuan L."/>
            <person name="Wang Z."/>
            <person name="Xia Z."/>
            <person name="Xiao L."/>
            <person name="Anderson O.D."/>
            <person name="Ouyang S."/>
            <person name="Liang Y."/>
            <person name="Zimin A.V."/>
            <person name="Pertea G."/>
            <person name="Qi P."/>
            <person name="Bennetzen J.L."/>
            <person name="Dai X."/>
            <person name="Dawson M.W."/>
            <person name="Muller H.G."/>
            <person name="Kugler K."/>
            <person name="Rivarola-Duarte L."/>
            <person name="Spannagl M."/>
            <person name="Mayer K.F.X."/>
            <person name="Lu F.H."/>
            <person name="Bevan M.W."/>
            <person name="Leroy P."/>
            <person name="Li P."/>
            <person name="You F.M."/>
            <person name="Sun Q."/>
            <person name="Liu Z."/>
            <person name="Lyons E."/>
            <person name="Wicker T."/>
            <person name="Salzberg S.L."/>
            <person name="Devos K.M."/>
            <person name="Dvorak J."/>
        </authorList>
    </citation>
    <scope>NUCLEOTIDE SEQUENCE [LARGE SCALE GENOMIC DNA]</scope>
    <source>
        <strain evidence="1">cv. AL8/78</strain>
    </source>
</reference>
<name>A0A453CFZ9_AEGTS</name>
<reference evidence="1" key="4">
    <citation type="submission" date="2019-03" db="UniProtKB">
        <authorList>
            <consortium name="EnsemblPlants"/>
        </authorList>
    </citation>
    <scope>IDENTIFICATION</scope>
</reference>
<keyword evidence="2" id="KW-1185">Reference proteome</keyword>
<accession>A0A453CFZ9</accession>
<protein>
    <submittedName>
        <fullName evidence="1">Uncharacterized protein</fullName>
    </submittedName>
</protein>
<proteinExistence type="predicted"/>
<evidence type="ECO:0000313" key="2">
    <source>
        <dbReference type="Proteomes" id="UP000015105"/>
    </source>
</evidence>
<sequence length="29" mass="2955">SGVPTPQCPDVCSVDGFYMSLVCSSSSAM</sequence>
<dbReference type="EnsemblPlants" id="AET2Gv20831900.3">
    <property type="protein sequence ID" value="AET2Gv20831900.3"/>
    <property type="gene ID" value="AET2Gv20831900"/>
</dbReference>